<dbReference type="EMBL" id="CADCWF010000343">
    <property type="protein sequence ID" value="CAA9580903.1"/>
    <property type="molecule type" value="Genomic_DNA"/>
</dbReference>
<dbReference type="SUPFAM" id="SSF53328">
    <property type="entry name" value="Formyltransferase"/>
    <property type="match status" value="1"/>
</dbReference>
<dbReference type="GO" id="GO:0004479">
    <property type="term" value="F:methionyl-tRNA formyltransferase activity"/>
    <property type="evidence" value="ECO:0007669"/>
    <property type="project" value="UniProtKB-UniRule"/>
</dbReference>
<dbReference type="Pfam" id="PF02911">
    <property type="entry name" value="Formyl_trans_C"/>
    <property type="match status" value="1"/>
</dbReference>
<evidence type="ECO:0000256" key="2">
    <source>
        <dbReference type="ARBA" id="ARBA00012261"/>
    </source>
</evidence>
<dbReference type="InterPro" id="IPR005794">
    <property type="entry name" value="Fmt"/>
</dbReference>
<evidence type="ECO:0000259" key="7">
    <source>
        <dbReference type="Pfam" id="PF02911"/>
    </source>
</evidence>
<sequence>MRVVYFGTPDFAVPALESLAADDRFDVRLVVSRPDRPAGRGRVVGSSPVAVAARGLGVPLYQPTTLRSAEDRAPLVATEADVFVVAAFGLIFGRATLAIPRVGCVNLHASLLPRYRGASPILAAILSGETMTGVTMMEMDAGLDTGGVIAEIEEAILADDTTDSLSLRLAQSAATLVGDELPHYIAGRRAARPQPARGASLTRLISKADGWLQWTRSATDLERQVRAMWSWPRAWTTLGDDQLQVHRARVVPEPVGASKPGTLVDQEPSPVVVCGTNALSLEVVQLAGRKPSEGSAFVRGLRFGGGLVLGERGAPEVATPLVVSIPE</sequence>
<dbReference type="PANTHER" id="PTHR11138:SF5">
    <property type="entry name" value="METHIONYL-TRNA FORMYLTRANSFERASE, MITOCHONDRIAL"/>
    <property type="match status" value="1"/>
</dbReference>
<dbReference type="CDD" id="cd08646">
    <property type="entry name" value="FMT_core_Met-tRNA-FMT_N"/>
    <property type="match status" value="1"/>
</dbReference>
<dbReference type="InterPro" id="IPR002376">
    <property type="entry name" value="Formyl_transf_N"/>
</dbReference>
<name>A0A6J4VN64_9BACT</name>
<dbReference type="PANTHER" id="PTHR11138">
    <property type="entry name" value="METHIONYL-TRNA FORMYLTRANSFERASE"/>
    <property type="match status" value="1"/>
</dbReference>
<dbReference type="InterPro" id="IPR044135">
    <property type="entry name" value="Met-tRNA-FMT_C"/>
</dbReference>
<keyword evidence="3 5" id="KW-0808">Transferase</keyword>
<dbReference type="SUPFAM" id="SSF50486">
    <property type="entry name" value="FMT C-terminal domain-like"/>
    <property type="match status" value="1"/>
</dbReference>
<keyword evidence="4 5" id="KW-0648">Protein biosynthesis</keyword>
<feature type="domain" description="Formyl transferase C-terminal" evidence="7">
    <location>
        <begin position="205"/>
        <end position="301"/>
    </location>
</feature>
<organism evidence="8">
    <name type="scientific">uncultured Thermomicrobiales bacterium</name>
    <dbReference type="NCBI Taxonomy" id="1645740"/>
    <lineage>
        <taxon>Bacteria</taxon>
        <taxon>Pseudomonadati</taxon>
        <taxon>Thermomicrobiota</taxon>
        <taxon>Thermomicrobia</taxon>
        <taxon>Thermomicrobiales</taxon>
        <taxon>environmental samples</taxon>
    </lineage>
</organism>
<dbReference type="NCBIfam" id="TIGR00460">
    <property type="entry name" value="fmt"/>
    <property type="match status" value="1"/>
</dbReference>
<protein>
    <recommendedName>
        <fullName evidence="2 5">Methionyl-tRNA formyltransferase</fullName>
        <ecNumber evidence="2 5">2.1.2.9</ecNumber>
    </recommendedName>
</protein>
<dbReference type="HAMAP" id="MF_00182">
    <property type="entry name" value="Formyl_trans"/>
    <property type="match status" value="1"/>
</dbReference>
<dbReference type="InterPro" id="IPR041711">
    <property type="entry name" value="Met-tRNA-FMT_N"/>
</dbReference>
<dbReference type="CDD" id="cd08704">
    <property type="entry name" value="Met_tRNA_FMT_C"/>
    <property type="match status" value="1"/>
</dbReference>
<evidence type="ECO:0000259" key="6">
    <source>
        <dbReference type="Pfam" id="PF00551"/>
    </source>
</evidence>
<dbReference type="GO" id="GO:0005829">
    <property type="term" value="C:cytosol"/>
    <property type="evidence" value="ECO:0007669"/>
    <property type="project" value="TreeGrafter"/>
</dbReference>
<comment type="catalytic activity">
    <reaction evidence="5">
        <text>L-methionyl-tRNA(fMet) + (6R)-10-formyltetrahydrofolate = N-formyl-L-methionyl-tRNA(fMet) + (6S)-5,6,7,8-tetrahydrofolate + H(+)</text>
        <dbReference type="Rhea" id="RHEA:24380"/>
        <dbReference type="Rhea" id="RHEA-COMP:9952"/>
        <dbReference type="Rhea" id="RHEA-COMP:9953"/>
        <dbReference type="ChEBI" id="CHEBI:15378"/>
        <dbReference type="ChEBI" id="CHEBI:57453"/>
        <dbReference type="ChEBI" id="CHEBI:78530"/>
        <dbReference type="ChEBI" id="CHEBI:78844"/>
        <dbReference type="ChEBI" id="CHEBI:195366"/>
        <dbReference type="EC" id="2.1.2.9"/>
    </reaction>
</comment>
<dbReference type="InterPro" id="IPR011034">
    <property type="entry name" value="Formyl_transferase-like_C_sf"/>
</dbReference>
<comment type="similarity">
    <text evidence="1 5">Belongs to the Fmt family.</text>
</comment>
<dbReference type="Pfam" id="PF00551">
    <property type="entry name" value="Formyl_trans_N"/>
    <property type="match status" value="1"/>
</dbReference>
<dbReference type="EC" id="2.1.2.9" evidence="2 5"/>
<evidence type="ECO:0000256" key="4">
    <source>
        <dbReference type="ARBA" id="ARBA00022917"/>
    </source>
</evidence>
<feature type="binding site" evidence="5">
    <location>
        <begin position="110"/>
        <end position="113"/>
    </location>
    <ligand>
        <name>(6S)-5,6,7,8-tetrahydrofolate</name>
        <dbReference type="ChEBI" id="CHEBI:57453"/>
    </ligand>
</feature>
<gene>
    <name evidence="5" type="primary">fmt</name>
    <name evidence="8" type="ORF">AVDCRST_MAG59-4785</name>
</gene>
<evidence type="ECO:0000256" key="5">
    <source>
        <dbReference type="HAMAP-Rule" id="MF_00182"/>
    </source>
</evidence>
<evidence type="ECO:0000256" key="1">
    <source>
        <dbReference type="ARBA" id="ARBA00010699"/>
    </source>
</evidence>
<reference evidence="8" key="1">
    <citation type="submission" date="2020-02" db="EMBL/GenBank/DDBJ databases">
        <authorList>
            <person name="Meier V. D."/>
        </authorList>
    </citation>
    <scope>NUCLEOTIDE SEQUENCE</scope>
    <source>
        <strain evidence="8">AVDCRST_MAG59</strain>
    </source>
</reference>
<feature type="domain" description="Formyl transferase N-terminal" evidence="6">
    <location>
        <begin position="1"/>
        <end position="173"/>
    </location>
</feature>
<accession>A0A6J4VN64</accession>
<dbReference type="Gene3D" id="3.40.50.12230">
    <property type="match status" value="1"/>
</dbReference>
<evidence type="ECO:0000256" key="3">
    <source>
        <dbReference type="ARBA" id="ARBA00022679"/>
    </source>
</evidence>
<dbReference type="InterPro" id="IPR005793">
    <property type="entry name" value="Formyl_trans_C"/>
</dbReference>
<evidence type="ECO:0000313" key="8">
    <source>
        <dbReference type="EMBL" id="CAA9580903.1"/>
    </source>
</evidence>
<dbReference type="InterPro" id="IPR036477">
    <property type="entry name" value="Formyl_transf_N_sf"/>
</dbReference>
<dbReference type="AlphaFoldDB" id="A0A6J4VN64"/>
<comment type="function">
    <text evidence="5">Attaches a formyl group to the free amino group of methionyl-tRNA(fMet). The formyl group appears to play a dual role in the initiator identity of N-formylmethionyl-tRNA by promoting its recognition by IF2 and preventing the misappropriation of this tRNA by the elongation apparatus.</text>
</comment>
<proteinExistence type="inferred from homology"/>